<dbReference type="RefSeq" id="WP_324667943.1">
    <property type="nucleotide sequence ID" value="NZ_CP141614.1"/>
</dbReference>
<evidence type="ECO:0000313" key="5">
    <source>
        <dbReference type="Proteomes" id="UP001333102"/>
    </source>
</evidence>
<dbReference type="InterPro" id="IPR013495">
    <property type="entry name" value="CHP02679"/>
</dbReference>
<accession>A0ABZ1BM88</accession>
<feature type="domain" description="Conserved hypothetical protein CHP02679 N terminus" evidence="3">
    <location>
        <begin position="84"/>
        <end position="288"/>
    </location>
</feature>
<dbReference type="NCBIfam" id="TIGR02679">
    <property type="entry name" value="TIGR02679 family protein"/>
    <property type="match status" value="1"/>
</dbReference>
<organism evidence="4 5">
    <name type="scientific">Geochorda subterranea</name>
    <dbReference type="NCBI Taxonomy" id="3109564"/>
    <lineage>
        <taxon>Bacteria</taxon>
        <taxon>Bacillati</taxon>
        <taxon>Bacillota</taxon>
        <taxon>Limnochordia</taxon>
        <taxon>Limnochordales</taxon>
        <taxon>Geochordaceae</taxon>
        <taxon>Geochorda</taxon>
    </lineage>
</organism>
<evidence type="ECO:0000256" key="1">
    <source>
        <dbReference type="SAM" id="MobiDB-lite"/>
    </source>
</evidence>
<dbReference type="InterPro" id="IPR036078">
    <property type="entry name" value="Spo11/TopoVI_A_sf"/>
</dbReference>
<dbReference type="InterPro" id="IPR024466">
    <property type="entry name" value="CHP02679_N"/>
</dbReference>
<dbReference type="InterPro" id="IPR024465">
    <property type="entry name" value="DUF2399"/>
</dbReference>
<gene>
    <name evidence="4" type="ORF">VLY81_09625</name>
</gene>
<dbReference type="Proteomes" id="UP001333102">
    <property type="component" value="Chromosome"/>
</dbReference>
<feature type="region of interest" description="Disordered" evidence="1">
    <location>
        <begin position="478"/>
        <end position="532"/>
    </location>
</feature>
<dbReference type="EMBL" id="CP141614">
    <property type="protein sequence ID" value="WRP13698.1"/>
    <property type="molecule type" value="Genomic_DNA"/>
</dbReference>
<evidence type="ECO:0000259" key="3">
    <source>
        <dbReference type="Pfam" id="PF11796"/>
    </source>
</evidence>
<proteinExistence type="predicted"/>
<protein>
    <submittedName>
        <fullName evidence="4">TIGR02679 family protein</fullName>
    </submittedName>
</protein>
<reference evidence="5" key="1">
    <citation type="submission" date="2023-12" db="EMBL/GenBank/DDBJ databases">
        <title>Novel isolates from deep terrestrial aquifers shed light on the physiology and ecology of the class Limnochordia.</title>
        <authorList>
            <person name="Karnachuk O.V."/>
            <person name="Lukina A.P."/>
            <person name="Avakyan M.R."/>
            <person name="Kadnikov V."/>
            <person name="Begmatov S."/>
            <person name="Beletsky A.V."/>
            <person name="Mardanov A.V."/>
            <person name="Ravin N.V."/>
        </authorList>
    </citation>
    <scope>NUCLEOTIDE SEQUENCE [LARGE SCALE GENOMIC DNA]</scope>
    <source>
        <strain evidence="5">LN</strain>
    </source>
</reference>
<feature type="compositionally biased region" description="Low complexity" evidence="1">
    <location>
        <begin position="511"/>
        <end position="532"/>
    </location>
</feature>
<dbReference type="SUPFAM" id="SSF56726">
    <property type="entry name" value="DNA topoisomerase IV, alpha subunit"/>
    <property type="match status" value="1"/>
</dbReference>
<evidence type="ECO:0000259" key="2">
    <source>
        <dbReference type="Pfam" id="PF09664"/>
    </source>
</evidence>
<evidence type="ECO:0000313" key="4">
    <source>
        <dbReference type="EMBL" id="WRP13698.1"/>
    </source>
</evidence>
<name>A0ABZ1BM88_9FIRM</name>
<feature type="domain" description="DUF2399" evidence="2">
    <location>
        <begin position="313"/>
        <end position="475"/>
    </location>
</feature>
<sequence>MAQPGLAEAVRYFRQRPFSRILEALRQRYESLGRVGGRVRLVLSEEERLALRDFLGTHRGRLRRDGAVPSPGGAGPGVGPGDGSGAVLTLDLGRFDAALRASRFACTLPELLEGYFGSPIVTRPARRQARAMAWGRLLDAIQQEAASLDDPVAMRWAAALQEGQAAHSLSWLRRAFEGKGDTSARVGTPLPQVTRVVARALASLPGPRGRQESLPVFAASLTGDPHALDPDREAGRLLERALADLLPELALDLSGIDSPAMRREAILAAVGLARDDLSSTVLVANLRAATLTDGRSDPLVTGVREAGVPIAYPLRAVRRWVEVAASDPTFIVENPSVFGSLAESFSDPEGPTLVCTAGQPSLAAYGLLDRLARAGVRMLYGGDFDLPGILIARALKVRYGQRLHLWRMEPADYQRALARASNTVPLTTREKKQLASFVTQPPGFLGELGPLAEAMLRVGRKAFQENLLPELGADVAGDVSHGRCTSTGREADQSDAGPSCPPRGSGRTSKGAPGAADADGGVAVAGRVTRDG</sequence>
<dbReference type="Pfam" id="PF11796">
    <property type="entry name" value="DUF3323"/>
    <property type="match status" value="1"/>
</dbReference>
<keyword evidence="5" id="KW-1185">Reference proteome</keyword>
<dbReference type="Pfam" id="PF09664">
    <property type="entry name" value="DUF2399"/>
    <property type="match status" value="1"/>
</dbReference>